<dbReference type="Gene3D" id="1.10.3480.10">
    <property type="entry name" value="TorD-like"/>
    <property type="match status" value="1"/>
</dbReference>
<dbReference type="GO" id="GO:0016530">
    <property type="term" value="F:metallochaperone activity"/>
    <property type="evidence" value="ECO:0007669"/>
    <property type="project" value="TreeGrafter"/>
</dbReference>
<organism evidence="3 4">
    <name type="scientific">Ornithinimicrobium cerasi</name>
    <dbReference type="NCBI Taxonomy" id="2248773"/>
    <lineage>
        <taxon>Bacteria</taxon>
        <taxon>Bacillati</taxon>
        <taxon>Actinomycetota</taxon>
        <taxon>Actinomycetes</taxon>
        <taxon>Micrococcales</taxon>
        <taxon>Ornithinimicrobiaceae</taxon>
        <taxon>Ornithinimicrobium</taxon>
    </lineage>
</organism>
<protein>
    <submittedName>
        <fullName evidence="3">Respiratory nitrate reductase chaperone NarJ</fullName>
    </submittedName>
</protein>
<dbReference type="EMBL" id="OBQK01000008">
    <property type="protein sequence ID" value="SOC56519.1"/>
    <property type="molecule type" value="Genomic_DNA"/>
</dbReference>
<dbReference type="SUPFAM" id="SSF89155">
    <property type="entry name" value="TorD-like"/>
    <property type="match status" value="1"/>
</dbReference>
<dbReference type="GO" id="GO:0051131">
    <property type="term" value="P:chaperone-mediated protein complex assembly"/>
    <property type="evidence" value="ECO:0007669"/>
    <property type="project" value="InterPro"/>
</dbReference>
<accession>A0A285VR38</accession>
<sequence length="258" mass="28375">MLPWRRHRRTEPRLSPRAQADAWQLSSLLLDYPGDDLPARVPVLREVVAGLPEPVAAPLGRFLLHVGATPLEELRRDYVDTFDVTRKCALHLTYFLYGDTRNRGVALVQFKQLYRQHGVELADADAELPDYLPLVLEFGATVAPEVGWKVLNDHRVGIELLRRALDRRGSAWLDVVQAVRATLPELDGDDEEALARLIAQGPPQETVGIDDAPYSIDPALDHLRTPPSTGCSDAAAPAGTRHTSPQPLGSTISVGAPR</sequence>
<dbReference type="GO" id="GO:0051082">
    <property type="term" value="F:unfolded protein binding"/>
    <property type="evidence" value="ECO:0007669"/>
    <property type="project" value="InterPro"/>
</dbReference>
<dbReference type="RefSeq" id="WP_097188560.1">
    <property type="nucleotide sequence ID" value="NZ_OBQK01000008.1"/>
</dbReference>
<evidence type="ECO:0000256" key="1">
    <source>
        <dbReference type="ARBA" id="ARBA00023063"/>
    </source>
</evidence>
<dbReference type="InterPro" id="IPR036411">
    <property type="entry name" value="TorD-like_sf"/>
</dbReference>
<dbReference type="Proteomes" id="UP000219688">
    <property type="component" value="Unassembled WGS sequence"/>
</dbReference>
<dbReference type="AlphaFoldDB" id="A0A285VR38"/>
<evidence type="ECO:0000313" key="3">
    <source>
        <dbReference type="EMBL" id="SOC56519.1"/>
    </source>
</evidence>
<dbReference type="GO" id="GO:0042128">
    <property type="term" value="P:nitrate assimilation"/>
    <property type="evidence" value="ECO:0007669"/>
    <property type="project" value="UniProtKB-KW"/>
</dbReference>
<feature type="compositionally biased region" description="Polar residues" evidence="2">
    <location>
        <begin position="241"/>
        <end position="258"/>
    </location>
</feature>
<dbReference type="InterPro" id="IPR020945">
    <property type="entry name" value="DMSO/NO3_reduct_chaperone"/>
</dbReference>
<proteinExistence type="predicted"/>
<evidence type="ECO:0000256" key="2">
    <source>
        <dbReference type="SAM" id="MobiDB-lite"/>
    </source>
</evidence>
<evidence type="ECO:0000313" key="4">
    <source>
        <dbReference type="Proteomes" id="UP000219688"/>
    </source>
</evidence>
<dbReference type="InterPro" id="IPR003765">
    <property type="entry name" value="NO3_reductase_chaperone_NarJ"/>
</dbReference>
<name>A0A285VR38_9MICO</name>
<gene>
    <name evidence="3" type="ORF">SAMN05421879_10812</name>
</gene>
<dbReference type="Pfam" id="PF02613">
    <property type="entry name" value="Nitrate_red_del"/>
    <property type="match status" value="1"/>
</dbReference>
<dbReference type="PANTHER" id="PTHR43680:SF2">
    <property type="entry name" value="NITRATE REDUCTASE MOLYBDENUM COFACTOR ASSEMBLY CHAPERONE NARJ"/>
    <property type="match status" value="1"/>
</dbReference>
<dbReference type="STRING" id="1122622.GCA_000421185_03035"/>
<feature type="region of interest" description="Disordered" evidence="2">
    <location>
        <begin position="206"/>
        <end position="258"/>
    </location>
</feature>
<dbReference type="PANTHER" id="PTHR43680">
    <property type="entry name" value="NITRATE REDUCTASE MOLYBDENUM COFACTOR ASSEMBLY CHAPERONE"/>
    <property type="match status" value="1"/>
</dbReference>
<dbReference type="NCBIfam" id="TIGR00684">
    <property type="entry name" value="narJ"/>
    <property type="match status" value="1"/>
</dbReference>
<reference evidence="4" key="1">
    <citation type="submission" date="2017-08" db="EMBL/GenBank/DDBJ databases">
        <authorList>
            <person name="Varghese N."/>
            <person name="Submissions S."/>
        </authorList>
    </citation>
    <scope>NUCLEOTIDE SEQUENCE [LARGE SCALE GENOMIC DNA]</scope>
    <source>
        <strain evidence="4">USBA17B2</strain>
    </source>
</reference>
<keyword evidence="4" id="KW-1185">Reference proteome</keyword>
<keyword evidence="1" id="KW-0534">Nitrate assimilation</keyword>